<name>A0AAV0SQD0_9STRA</name>
<dbReference type="EMBL" id="CANTFK010000055">
    <property type="protein sequence ID" value="CAI5705774.1"/>
    <property type="molecule type" value="Genomic_DNA"/>
</dbReference>
<dbReference type="Proteomes" id="UP001159659">
    <property type="component" value="Unassembled WGS sequence"/>
</dbReference>
<dbReference type="EMBL" id="CAKLBC010000552">
    <property type="protein sequence ID" value="CAH0486926.1"/>
    <property type="molecule type" value="Genomic_DNA"/>
</dbReference>
<gene>
    <name evidence="2" type="ORF">PFR001_LOCUS2520</name>
    <name evidence="3" type="ORF">PFR002_LOCUS753</name>
</gene>
<dbReference type="AlphaFoldDB" id="A0AAV0SQD0"/>
<proteinExistence type="predicted"/>
<feature type="coiled-coil region" evidence="1">
    <location>
        <begin position="22"/>
        <end position="49"/>
    </location>
</feature>
<keyword evidence="1" id="KW-0175">Coiled coil</keyword>
<evidence type="ECO:0000313" key="5">
    <source>
        <dbReference type="Proteomes" id="UP001159659"/>
    </source>
</evidence>
<protein>
    <submittedName>
        <fullName evidence="3">Uncharacterized protein</fullName>
    </submittedName>
</protein>
<dbReference type="Proteomes" id="UP001157938">
    <property type="component" value="Unassembled WGS sequence"/>
</dbReference>
<comment type="caution">
    <text evidence="3">The sequence shown here is derived from an EMBL/GenBank/DDBJ whole genome shotgun (WGS) entry which is preliminary data.</text>
</comment>
<evidence type="ECO:0000256" key="1">
    <source>
        <dbReference type="SAM" id="Coils"/>
    </source>
</evidence>
<organism evidence="3 5">
    <name type="scientific">Peronospora farinosa</name>
    <dbReference type="NCBI Taxonomy" id="134698"/>
    <lineage>
        <taxon>Eukaryota</taxon>
        <taxon>Sar</taxon>
        <taxon>Stramenopiles</taxon>
        <taxon>Oomycota</taxon>
        <taxon>Peronosporomycetes</taxon>
        <taxon>Peronosporales</taxon>
        <taxon>Peronosporaceae</taxon>
        <taxon>Peronospora</taxon>
    </lineage>
</organism>
<reference evidence="3" key="2">
    <citation type="submission" date="2022-12" db="EMBL/GenBank/DDBJ databases">
        <authorList>
            <person name="Webb A."/>
        </authorList>
    </citation>
    <scope>NUCLEOTIDE SEQUENCE</scope>
    <source>
        <strain evidence="3">Pf2</strain>
    </source>
</reference>
<accession>A0AAV0SQD0</accession>
<evidence type="ECO:0000313" key="3">
    <source>
        <dbReference type="EMBL" id="CAI5705774.1"/>
    </source>
</evidence>
<sequence>MLMSYLQNMNLSGLIYVDLLVRAKITKEREDLAENKSNAINTLRRQQNRNKLIGEHYQIAMQQNEIALEQSQIALFSCRDDKTR</sequence>
<reference evidence="2 4" key="1">
    <citation type="submission" date="2021-11" db="EMBL/GenBank/DDBJ databases">
        <authorList>
            <person name="Islam A."/>
            <person name="Islam S."/>
            <person name="Flora M.S."/>
            <person name="Rahman M."/>
            <person name="Ziaur R.M."/>
            <person name="Epstein J.H."/>
            <person name="Hassan M."/>
            <person name="Klassen M."/>
            <person name="Woodard K."/>
            <person name="Webb A."/>
            <person name="Webby R.J."/>
            <person name="El Zowalaty M.E."/>
        </authorList>
    </citation>
    <scope>NUCLEOTIDE SEQUENCE [LARGE SCALE GENOMIC DNA]</scope>
    <source>
        <strain evidence="2">Pf1</strain>
    </source>
</reference>
<evidence type="ECO:0000313" key="2">
    <source>
        <dbReference type="EMBL" id="CAH0486926.1"/>
    </source>
</evidence>
<keyword evidence="4" id="KW-1185">Reference proteome</keyword>
<evidence type="ECO:0000313" key="4">
    <source>
        <dbReference type="Proteomes" id="UP001157938"/>
    </source>
</evidence>